<gene>
    <name evidence="1" type="ORF">PVE_R2G0065</name>
</gene>
<evidence type="ECO:0000313" key="1">
    <source>
        <dbReference type="EMBL" id="SBW84095.1"/>
    </source>
</evidence>
<dbReference type="EMBL" id="LT599584">
    <property type="protein sequence ID" value="SBW84095.1"/>
    <property type="molecule type" value="Genomic_DNA"/>
</dbReference>
<protein>
    <submittedName>
        <fullName evidence="1">Uncharacterized protein</fullName>
    </submittedName>
</protein>
<dbReference type="AlphaFoldDB" id="A0A1D3K772"/>
<proteinExistence type="predicted"/>
<evidence type="ECO:0000313" key="2">
    <source>
        <dbReference type="Proteomes" id="UP000245431"/>
    </source>
</evidence>
<sequence>MKATYANPCQVETKVKSATQSWLGAISRELPLHQVSGIGIARVGVCGFYGLASCYTTQPHVPHHPLLCAARYGLAFAEHLTPDFSDTIDLVVFLPDRTNLHDKRLVTYCAC</sequence>
<dbReference type="Proteomes" id="UP000245431">
    <property type="component" value="Chromosome PVE_r2"/>
</dbReference>
<name>A0A1D3K772_PSEVE</name>
<organism evidence="1 2">
    <name type="scientific">Pseudomonas veronii 1YdBTEX2</name>
    <dbReference type="NCBI Taxonomy" id="1295141"/>
    <lineage>
        <taxon>Bacteria</taxon>
        <taxon>Pseudomonadati</taxon>
        <taxon>Pseudomonadota</taxon>
        <taxon>Gammaproteobacteria</taxon>
        <taxon>Pseudomonadales</taxon>
        <taxon>Pseudomonadaceae</taxon>
        <taxon>Pseudomonas</taxon>
    </lineage>
</organism>
<accession>A0A1D3K772</accession>
<reference evidence="2" key="1">
    <citation type="submission" date="2016-07" db="EMBL/GenBank/DDBJ databases">
        <authorList>
            <person name="Florea S."/>
            <person name="Webb J.S."/>
            <person name="Jaromczyk J."/>
            <person name="Schardl C.L."/>
        </authorList>
    </citation>
    <scope>NUCLEOTIDE SEQUENCE [LARGE SCALE GENOMIC DNA]</scope>
    <source>
        <strain evidence="2">1YdBTEX2</strain>
    </source>
</reference>